<dbReference type="Gene3D" id="3.30.450.90">
    <property type="match status" value="1"/>
</dbReference>
<dbReference type="Pfam" id="PF00437">
    <property type="entry name" value="T2SSE"/>
    <property type="match status" value="1"/>
</dbReference>
<dbReference type="AlphaFoldDB" id="A0A4P6L0K8"/>
<dbReference type="InterPro" id="IPR027417">
    <property type="entry name" value="P-loop_NTPase"/>
</dbReference>
<evidence type="ECO:0000256" key="2">
    <source>
        <dbReference type="ARBA" id="ARBA00022741"/>
    </source>
</evidence>
<organism evidence="5 6">
    <name type="scientific">Pseudoduganella lutea</name>
    <dbReference type="NCBI Taxonomy" id="321985"/>
    <lineage>
        <taxon>Bacteria</taxon>
        <taxon>Pseudomonadati</taxon>
        <taxon>Pseudomonadota</taxon>
        <taxon>Betaproteobacteria</taxon>
        <taxon>Burkholderiales</taxon>
        <taxon>Oxalobacteraceae</taxon>
        <taxon>Telluria group</taxon>
        <taxon>Pseudoduganella</taxon>
    </lineage>
</organism>
<sequence length="624" mass="64265">MNTVADTRIPFRQALAALADQLRAAGNLDAIMLDAGGAVAGLFSCDRFTLYAVDAEGDYLVSKVKALPHGSRDVKVAIASHAIAGHAALARRAVNIADAYDDAELARVAPGLRFPRGVDERTGYRTKQVLAVPVLAPGSQALLGVIQLVNTRDGEPFGAQAVEGAVLLGESLAGLLAAPPDRRQTLQVPAAVREPSATRALVAVPAPDEPARLLARIVADACRLGASAIHIEAAPSAASAIRLRRDGALARYAGLPAPHAAALASHIATIANLADAEPGKPWQGTIDGRAQGLPDVQLHVIAIASVAGTDWVLRVAAENAPLPLAQLGLAPDHLASLRRMLDGEHGLLLVCGPRETGKSTTLHALLGCLDGVGRKICTAEASPAPVQPGVRQVRVDGSPLDLAGALEAFRHADADVIVADAPGGPAAAGLAVEAALTGRLVLAALPARGAAEGAMRLLDLCADPFGAAAALAGVLAQRLARRLCTACRLPYHPGMAELDLLLTEYCEELQPAGADAVADAVADTARAGVLSAWRGRHADAAGRFTLYRAVGCAACQGGYRGRVGLFELMVVGERTARLLAQRPAAARLAGAAIDEGMRTLKMDGIDKVLAGMTDIRMVRAACAR</sequence>
<dbReference type="PANTHER" id="PTHR30258:SF2">
    <property type="entry name" value="COMG OPERON PROTEIN 1"/>
    <property type="match status" value="1"/>
</dbReference>
<protein>
    <submittedName>
        <fullName evidence="5">GAF domain-containing protein</fullName>
    </submittedName>
</protein>
<dbReference type="KEGG" id="plue:EWM63_20160"/>
<dbReference type="Gene3D" id="3.30.450.40">
    <property type="match status" value="1"/>
</dbReference>
<dbReference type="OrthoDB" id="5790493at2"/>
<dbReference type="GO" id="GO:0005886">
    <property type="term" value="C:plasma membrane"/>
    <property type="evidence" value="ECO:0007669"/>
    <property type="project" value="TreeGrafter"/>
</dbReference>
<dbReference type="InterPro" id="IPR029016">
    <property type="entry name" value="GAF-like_dom_sf"/>
</dbReference>
<dbReference type="SUPFAM" id="SSF52540">
    <property type="entry name" value="P-loop containing nucleoside triphosphate hydrolases"/>
    <property type="match status" value="1"/>
</dbReference>
<reference evidence="5 6" key="1">
    <citation type="submission" date="2019-02" db="EMBL/GenBank/DDBJ databases">
        <title>Draft Genome Sequences of Six Type Strains of the Genus Massilia.</title>
        <authorList>
            <person name="Miess H."/>
            <person name="Frediansyhah A."/>
            <person name="Gross H."/>
        </authorList>
    </citation>
    <scope>NUCLEOTIDE SEQUENCE [LARGE SCALE GENOMIC DNA]</scope>
    <source>
        <strain evidence="5 6">DSM 17473</strain>
    </source>
</reference>
<evidence type="ECO:0000313" key="5">
    <source>
        <dbReference type="EMBL" id="QBE65021.1"/>
    </source>
</evidence>
<dbReference type="GO" id="GO:0016887">
    <property type="term" value="F:ATP hydrolysis activity"/>
    <property type="evidence" value="ECO:0007669"/>
    <property type="project" value="TreeGrafter"/>
</dbReference>
<gene>
    <name evidence="5" type="ORF">EWM63_20160</name>
</gene>
<keyword evidence="3" id="KW-0067">ATP-binding</keyword>
<dbReference type="InterPro" id="IPR003018">
    <property type="entry name" value="GAF"/>
</dbReference>
<comment type="similarity">
    <text evidence="1">Belongs to the GSP E family.</text>
</comment>
<evidence type="ECO:0000313" key="6">
    <source>
        <dbReference type="Proteomes" id="UP000290637"/>
    </source>
</evidence>
<dbReference type="RefSeq" id="WP_130188135.1">
    <property type="nucleotide sequence ID" value="NZ_CP035913.1"/>
</dbReference>
<evidence type="ECO:0000256" key="1">
    <source>
        <dbReference type="ARBA" id="ARBA00006611"/>
    </source>
</evidence>
<dbReference type="PANTHER" id="PTHR30258">
    <property type="entry name" value="TYPE II SECRETION SYSTEM PROTEIN GSPE-RELATED"/>
    <property type="match status" value="1"/>
</dbReference>
<dbReference type="InterPro" id="IPR001482">
    <property type="entry name" value="T2SS/T4SS_dom"/>
</dbReference>
<name>A0A4P6L0K8_9BURK</name>
<proteinExistence type="inferred from homology"/>
<feature type="domain" description="GAF" evidence="4">
    <location>
        <begin position="27"/>
        <end position="187"/>
    </location>
</feature>
<dbReference type="SMART" id="SM00065">
    <property type="entry name" value="GAF"/>
    <property type="match status" value="1"/>
</dbReference>
<evidence type="ECO:0000259" key="4">
    <source>
        <dbReference type="SMART" id="SM00065"/>
    </source>
</evidence>
<keyword evidence="6" id="KW-1185">Reference proteome</keyword>
<dbReference type="Proteomes" id="UP000290637">
    <property type="component" value="Chromosome"/>
</dbReference>
<evidence type="ECO:0000256" key="3">
    <source>
        <dbReference type="ARBA" id="ARBA00022840"/>
    </source>
</evidence>
<keyword evidence="2" id="KW-0547">Nucleotide-binding</keyword>
<accession>A0A4P6L0K8</accession>
<dbReference type="SUPFAM" id="SSF55781">
    <property type="entry name" value="GAF domain-like"/>
    <property type="match status" value="1"/>
</dbReference>
<dbReference type="Gene3D" id="3.40.50.300">
    <property type="entry name" value="P-loop containing nucleotide triphosphate hydrolases"/>
    <property type="match status" value="1"/>
</dbReference>
<dbReference type="GO" id="GO:0005524">
    <property type="term" value="F:ATP binding"/>
    <property type="evidence" value="ECO:0007669"/>
    <property type="project" value="UniProtKB-KW"/>
</dbReference>
<dbReference type="EMBL" id="CP035913">
    <property type="protein sequence ID" value="QBE65021.1"/>
    <property type="molecule type" value="Genomic_DNA"/>
</dbReference>